<dbReference type="Gene3D" id="3.90.870.10">
    <property type="entry name" value="DHBP synthase"/>
    <property type="match status" value="1"/>
</dbReference>
<sequence length="259" mass="28829">MTTERIHWDGHLVTEAVELLRAGGNIVVSPTKVGYIILTSDKKSLERKFAVKNRNRNKPGVVLCGSLEQLTELAELTDEALEFYRTHCEQDILMGCILPWKDSGRAYIPKNGADELVMDARGTSCFVLRFGIPSEQIVQELWEKDRTVVFASSANPSGKGNRGLVAGIGTAIESQADLIIEGDDYVRSIQPDSTADTRYEQGVMVSFVDDRGELVPEQHGERLISPAPTLIRAGLSVDRIMVNLAEQFPSWDYRHGLYY</sequence>
<dbReference type="InterPro" id="IPR006070">
    <property type="entry name" value="Sua5-like_dom"/>
</dbReference>
<keyword evidence="3" id="KW-1185">Reference proteome</keyword>
<dbReference type="EMBL" id="JBHUOP010000004">
    <property type="protein sequence ID" value="MFD2840998.1"/>
    <property type="molecule type" value="Genomic_DNA"/>
</dbReference>
<keyword evidence="2" id="KW-0808">Transferase</keyword>
<dbReference type="Pfam" id="PF01300">
    <property type="entry name" value="Sua5_yciO_yrdC"/>
    <property type="match status" value="1"/>
</dbReference>
<dbReference type="SUPFAM" id="SSF55821">
    <property type="entry name" value="YrdC/RibB"/>
    <property type="match status" value="1"/>
</dbReference>
<dbReference type="InterPro" id="IPR017945">
    <property type="entry name" value="DHBP_synth_RibB-like_a/b_dom"/>
</dbReference>
<dbReference type="RefSeq" id="WP_377466924.1">
    <property type="nucleotide sequence ID" value="NZ_JBHUOP010000004.1"/>
</dbReference>
<accession>A0ABW5XH01</accession>
<comment type="caution">
    <text evidence="2">The sequence shown here is derived from an EMBL/GenBank/DDBJ whole genome shotgun (WGS) entry which is preliminary data.</text>
</comment>
<feature type="domain" description="YrdC-like" evidence="1">
    <location>
        <begin position="10"/>
        <end position="214"/>
    </location>
</feature>
<evidence type="ECO:0000313" key="2">
    <source>
        <dbReference type="EMBL" id="MFD2840998.1"/>
    </source>
</evidence>
<proteinExistence type="predicted"/>
<organism evidence="2 3">
    <name type="scientific">Populibacterium corticicola</name>
    <dbReference type="NCBI Taxonomy" id="1812826"/>
    <lineage>
        <taxon>Bacteria</taxon>
        <taxon>Bacillati</taxon>
        <taxon>Actinomycetota</taxon>
        <taxon>Actinomycetes</taxon>
        <taxon>Micrococcales</taxon>
        <taxon>Jonesiaceae</taxon>
        <taxon>Populibacterium</taxon>
    </lineage>
</organism>
<reference evidence="3" key="1">
    <citation type="journal article" date="2019" name="Int. J. Syst. Evol. Microbiol.">
        <title>The Global Catalogue of Microorganisms (GCM) 10K type strain sequencing project: providing services to taxonomists for standard genome sequencing and annotation.</title>
        <authorList>
            <consortium name="The Broad Institute Genomics Platform"/>
            <consortium name="The Broad Institute Genome Sequencing Center for Infectious Disease"/>
            <person name="Wu L."/>
            <person name="Ma J."/>
        </authorList>
    </citation>
    <scope>NUCLEOTIDE SEQUENCE [LARGE SCALE GENOMIC DNA]</scope>
    <source>
        <strain evidence="3">KCTC 33576</strain>
    </source>
</reference>
<evidence type="ECO:0000313" key="3">
    <source>
        <dbReference type="Proteomes" id="UP001597391"/>
    </source>
</evidence>
<dbReference type="PROSITE" id="PS51163">
    <property type="entry name" value="YRDC"/>
    <property type="match status" value="1"/>
</dbReference>
<gene>
    <name evidence="2" type="ORF">ACFSYH_10505</name>
</gene>
<keyword evidence="2" id="KW-0548">Nucleotidyltransferase</keyword>
<protein>
    <submittedName>
        <fullName evidence="2">L-threonylcarbamoyladenylate synthase</fullName>
        <ecNumber evidence="2">2.7.7.87</ecNumber>
    </submittedName>
</protein>
<name>A0ABW5XH01_9MICO</name>
<dbReference type="Proteomes" id="UP001597391">
    <property type="component" value="Unassembled WGS sequence"/>
</dbReference>
<evidence type="ECO:0000259" key="1">
    <source>
        <dbReference type="PROSITE" id="PS51163"/>
    </source>
</evidence>
<dbReference type="EC" id="2.7.7.87" evidence="2"/>
<dbReference type="GO" id="GO:0061710">
    <property type="term" value="F:L-threonylcarbamoyladenylate synthase"/>
    <property type="evidence" value="ECO:0007669"/>
    <property type="project" value="UniProtKB-EC"/>
</dbReference>